<dbReference type="InterPro" id="IPR023457">
    <property type="entry name" value="Met-tRNA_synth_2"/>
</dbReference>
<keyword evidence="18" id="KW-1185">Reference proteome</keyword>
<evidence type="ECO:0000256" key="3">
    <source>
        <dbReference type="ARBA" id="ARBA00022555"/>
    </source>
</evidence>
<dbReference type="Pfam" id="PF01588">
    <property type="entry name" value="tRNA_bind"/>
    <property type="match status" value="1"/>
</dbReference>
<dbReference type="CDD" id="cd07957">
    <property type="entry name" value="Anticodon_Ia_Met"/>
    <property type="match status" value="1"/>
</dbReference>
<dbReference type="Pfam" id="PF09334">
    <property type="entry name" value="tRNA-synt_1g"/>
    <property type="match status" value="1"/>
</dbReference>
<dbReference type="CDD" id="cd02799">
    <property type="entry name" value="tRNA_bind_EMAP-II_like"/>
    <property type="match status" value="1"/>
</dbReference>
<dbReference type="EMBL" id="CAMXCT010000481">
    <property type="protein sequence ID" value="CAI3979392.1"/>
    <property type="molecule type" value="Genomic_DNA"/>
</dbReference>
<dbReference type="PROSITE" id="PS50886">
    <property type="entry name" value="TRBD"/>
    <property type="match status" value="1"/>
</dbReference>
<comment type="similarity">
    <text evidence="13">Belongs to the class-I aminoacyl-tRNA synthetase family.</text>
</comment>
<reference evidence="17 18" key="2">
    <citation type="submission" date="2024-05" db="EMBL/GenBank/DDBJ databases">
        <authorList>
            <person name="Chen Y."/>
            <person name="Shah S."/>
            <person name="Dougan E. K."/>
            <person name="Thang M."/>
            <person name="Chan C."/>
        </authorList>
    </citation>
    <scope>NUCLEOTIDE SEQUENCE [LARGE SCALE GENOMIC DNA]</scope>
</reference>
<evidence type="ECO:0000256" key="8">
    <source>
        <dbReference type="ARBA" id="ARBA00022917"/>
    </source>
</evidence>
<dbReference type="OrthoDB" id="5844513at2759"/>
<dbReference type="SUPFAM" id="SSF50249">
    <property type="entry name" value="Nucleic acid-binding proteins"/>
    <property type="match status" value="1"/>
</dbReference>
<evidence type="ECO:0000313" key="18">
    <source>
        <dbReference type="Proteomes" id="UP001152797"/>
    </source>
</evidence>
<evidence type="ECO:0000256" key="1">
    <source>
        <dbReference type="ARBA" id="ARBA00012838"/>
    </source>
</evidence>
<comment type="caution">
    <text evidence="16">The sequence shown here is derived from an EMBL/GenBank/DDBJ whole genome shotgun (WGS) entry which is preliminary data.</text>
</comment>
<dbReference type="InterPro" id="IPR012340">
    <property type="entry name" value="NA-bd_OB-fold"/>
</dbReference>
<evidence type="ECO:0000256" key="6">
    <source>
        <dbReference type="ARBA" id="ARBA00022840"/>
    </source>
</evidence>
<gene>
    <name evidence="16" type="ORF">C1SCF055_LOCUS7344</name>
</gene>
<evidence type="ECO:0000256" key="12">
    <source>
        <dbReference type="PROSITE-ProRule" id="PRU00209"/>
    </source>
</evidence>
<dbReference type="GO" id="GO:0004825">
    <property type="term" value="F:methionine-tRNA ligase activity"/>
    <property type="evidence" value="ECO:0007669"/>
    <property type="project" value="UniProtKB-EC"/>
</dbReference>
<dbReference type="SUPFAM" id="SSF51905">
    <property type="entry name" value="FAD/NAD(P)-binding domain"/>
    <property type="match status" value="1"/>
</dbReference>
<dbReference type="PRINTS" id="PR01041">
    <property type="entry name" value="TRNASYNTHMET"/>
</dbReference>
<evidence type="ECO:0000256" key="2">
    <source>
        <dbReference type="ARBA" id="ARBA00022490"/>
    </source>
</evidence>
<dbReference type="InterPro" id="IPR002547">
    <property type="entry name" value="tRNA-bd_dom"/>
</dbReference>
<dbReference type="Gene3D" id="2.40.50.140">
    <property type="entry name" value="Nucleic acid-binding proteins"/>
    <property type="match status" value="1"/>
</dbReference>
<evidence type="ECO:0000256" key="9">
    <source>
        <dbReference type="ARBA" id="ARBA00023146"/>
    </source>
</evidence>
<dbReference type="EMBL" id="CAMXCT030000481">
    <property type="protein sequence ID" value="CAL4766704.1"/>
    <property type="molecule type" value="Genomic_DNA"/>
</dbReference>
<dbReference type="InterPro" id="IPR014729">
    <property type="entry name" value="Rossmann-like_a/b/a_fold"/>
</dbReference>
<dbReference type="Pfam" id="PF19303">
    <property type="entry name" value="Anticodon_3"/>
    <property type="match status" value="1"/>
</dbReference>
<dbReference type="GO" id="GO:0006431">
    <property type="term" value="P:methionyl-tRNA aminoacylation"/>
    <property type="evidence" value="ECO:0007669"/>
    <property type="project" value="InterPro"/>
</dbReference>
<dbReference type="Gene3D" id="3.90.660.10">
    <property type="match status" value="1"/>
</dbReference>
<dbReference type="SUPFAM" id="SSF52374">
    <property type="entry name" value="Nucleotidylyl transferase"/>
    <property type="match status" value="1"/>
</dbReference>
<evidence type="ECO:0000259" key="15">
    <source>
        <dbReference type="PROSITE" id="PS50886"/>
    </source>
</evidence>
<dbReference type="Gene3D" id="3.40.50.620">
    <property type="entry name" value="HUPs"/>
    <property type="match status" value="1"/>
</dbReference>
<dbReference type="AlphaFoldDB" id="A0A9P1BUB2"/>
<keyword evidence="7 12" id="KW-0694">RNA-binding</keyword>
<keyword evidence="6 13" id="KW-0067">ATP-binding</keyword>
<protein>
    <recommendedName>
        <fullName evidence="1">methionine--tRNA ligase</fullName>
        <ecNumber evidence="1">6.1.1.10</ecNumber>
    </recommendedName>
    <alternativeName>
        <fullName evidence="10">Methionyl-tRNA synthetase</fullName>
    </alternativeName>
</protein>
<dbReference type="Gene3D" id="1.10.730.10">
    <property type="entry name" value="Isoleucyl-tRNA Synthetase, Domain 1"/>
    <property type="match status" value="1"/>
</dbReference>
<organism evidence="16">
    <name type="scientific">Cladocopium goreaui</name>
    <dbReference type="NCBI Taxonomy" id="2562237"/>
    <lineage>
        <taxon>Eukaryota</taxon>
        <taxon>Sar</taxon>
        <taxon>Alveolata</taxon>
        <taxon>Dinophyceae</taxon>
        <taxon>Suessiales</taxon>
        <taxon>Symbiodiniaceae</taxon>
        <taxon>Cladocopium</taxon>
    </lineage>
</organism>
<dbReference type="PANTHER" id="PTHR43326">
    <property type="entry name" value="METHIONYL-TRNA SYNTHETASE"/>
    <property type="match status" value="1"/>
</dbReference>
<evidence type="ECO:0000313" key="17">
    <source>
        <dbReference type="EMBL" id="CAL4766704.1"/>
    </source>
</evidence>
<reference evidence="16" key="1">
    <citation type="submission" date="2022-10" db="EMBL/GenBank/DDBJ databases">
        <authorList>
            <person name="Chen Y."/>
            <person name="Dougan E. K."/>
            <person name="Chan C."/>
            <person name="Rhodes N."/>
            <person name="Thang M."/>
        </authorList>
    </citation>
    <scope>NUCLEOTIDE SEQUENCE</scope>
</reference>
<evidence type="ECO:0000256" key="11">
    <source>
        <dbReference type="ARBA" id="ARBA00047364"/>
    </source>
</evidence>
<evidence type="ECO:0000256" key="4">
    <source>
        <dbReference type="ARBA" id="ARBA00022598"/>
    </source>
</evidence>
<dbReference type="InterPro" id="IPR036188">
    <property type="entry name" value="FAD/NAD-bd_sf"/>
</dbReference>
<keyword evidence="9 13" id="KW-0030">Aminoacyl-tRNA synthetase</keyword>
<dbReference type="SUPFAM" id="SSF47323">
    <property type="entry name" value="Anticodon-binding domain of a subclass of class I aminoacyl-tRNA synthetases"/>
    <property type="match status" value="1"/>
</dbReference>
<keyword evidence="5 13" id="KW-0547">Nucleotide-binding</keyword>
<dbReference type="GO" id="GO:0000049">
    <property type="term" value="F:tRNA binding"/>
    <property type="evidence" value="ECO:0007669"/>
    <property type="project" value="UniProtKB-UniRule"/>
</dbReference>
<evidence type="ECO:0000256" key="14">
    <source>
        <dbReference type="SAM" id="MobiDB-lite"/>
    </source>
</evidence>
<sequence length="889" mass="97319">MGLSVRVLEKSRGAGGRMATHAFRRGERSSPILAHADLGAQYVTTRSSPDHPFLGPLYKRLTDAGVLIPFTGEVAGANPYGGAGPEIRHFAAPKGMRSIAEYFLQSSSVPVDWGVAVEDLALEATQIAVSAKELPEEANSPSVVVLTQPVQQILGASKFGLRGSFLKDTDEKVMTGLKQVEYSSRFAVAYFFDKSKVSWPFSWTVKYFDKGDVRYVAHDTARRGGATDEPLMAVLVHSGVPLGIKLSDEEDPFPTAAAKMQTELEEKLPELPWATAEGSKVHKWKYSQVYIGYGGQKPSPSWVWPMTETGSPQSGCVELFRGAGGLGLLCGDAVAPASNFEGCVYSAFKAAEVLRSHFGCLRDLSISRGTFDWGVSCPEELVDGKQHVMYVWFDALINYMSGVDGTDASKPLSRFWPANMHIVGKDIHWFHAVIWPAMLMSAGMALPKSVVVHGFIAGADGRKMSKSLGNVVDPHDMLDKFPCDTLRWYLCREATFGDDVRFSEDSLRLMHNAELCDNLGNLVNRAVSLCGGSVPKAGKKDLVSHPFNLKELKTGVRDAFESYRLSDAADLTVRAAGQTNKWIADLEPWKMKDAEKQELRAACLRKLLEAVYVLAHFFAPFIPTAAEAIFAKLGEAARPIPDLSDDFQNLTEGKEVKATSLLFSQLEVKKVDVEAATEKKVQDKKAAAKADAKEGKEGKPKAKAKEEKKAKVEIKDDPNQPLFSKLDIRVGKIVKAWNHPKADRLYVEEIDVGDPDGPRQVISGLREHYTLKEFEGKRLLAICNLMPAKMIGVTSHGMVLCAKSADKKVVELINVPESCKIGDRVLPEGVPATWAPFTPEAVKELKIWEAVVKEMRTDATRTVCFDGKPLVSATGEKFLAPTQAEAEIG</sequence>
<evidence type="ECO:0000256" key="5">
    <source>
        <dbReference type="ARBA" id="ARBA00022741"/>
    </source>
</evidence>
<dbReference type="Proteomes" id="UP001152797">
    <property type="component" value="Unassembled WGS sequence"/>
</dbReference>
<dbReference type="GO" id="GO:0005524">
    <property type="term" value="F:ATP binding"/>
    <property type="evidence" value="ECO:0007669"/>
    <property type="project" value="UniProtKB-KW"/>
</dbReference>
<name>A0A9P1BUB2_9DINO</name>
<dbReference type="InterPro" id="IPR041872">
    <property type="entry name" value="Anticodon_Met"/>
</dbReference>
<evidence type="ECO:0000256" key="10">
    <source>
        <dbReference type="ARBA" id="ARBA00030904"/>
    </source>
</evidence>
<dbReference type="InterPro" id="IPR033911">
    <property type="entry name" value="MetRS_core"/>
</dbReference>
<dbReference type="EC" id="6.1.1.10" evidence="1"/>
<feature type="domain" description="TRNA-binding" evidence="15">
    <location>
        <begin position="722"/>
        <end position="826"/>
    </location>
</feature>
<keyword evidence="4 13" id="KW-0436">Ligase</keyword>
<keyword evidence="2" id="KW-0963">Cytoplasm</keyword>
<evidence type="ECO:0000256" key="13">
    <source>
        <dbReference type="RuleBase" id="RU363039"/>
    </source>
</evidence>
<evidence type="ECO:0000256" key="7">
    <source>
        <dbReference type="ARBA" id="ARBA00022884"/>
    </source>
</evidence>
<dbReference type="PANTHER" id="PTHR43326:SF2">
    <property type="entry name" value="METHIONINE--TRNA LIGASE"/>
    <property type="match status" value="1"/>
</dbReference>
<feature type="region of interest" description="Disordered" evidence="14">
    <location>
        <begin position="682"/>
        <end position="713"/>
    </location>
</feature>
<dbReference type="InterPro" id="IPR009080">
    <property type="entry name" value="tRNAsynth_Ia_anticodon-bd"/>
</dbReference>
<dbReference type="EMBL" id="CAMXCT020000481">
    <property type="protein sequence ID" value="CAL1132767.1"/>
    <property type="molecule type" value="Genomic_DNA"/>
</dbReference>
<accession>A0A9P1BUB2</accession>
<evidence type="ECO:0000313" key="16">
    <source>
        <dbReference type="EMBL" id="CAI3979392.1"/>
    </source>
</evidence>
<dbReference type="InterPro" id="IPR015413">
    <property type="entry name" value="Methionyl/Leucyl_tRNA_Synth"/>
</dbReference>
<keyword evidence="3 12" id="KW-0820">tRNA-binding</keyword>
<proteinExistence type="inferred from homology"/>
<comment type="catalytic activity">
    <reaction evidence="11">
        <text>tRNA(Met) + L-methionine + ATP = L-methionyl-tRNA(Met) + AMP + diphosphate</text>
        <dbReference type="Rhea" id="RHEA:13481"/>
        <dbReference type="Rhea" id="RHEA-COMP:9667"/>
        <dbReference type="Rhea" id="RHEA-COMP:9698"/>
        <dbReference type="ChEBI" id="CHEBI:30616"/>
        <dbReference type="ChEBI" id="CHEBI:33019"/>
        <dbReference type="ChEBI" id="CHEBI:57844"/>
        <dbReference type="ChEBI" id="CHEBI:78442"/>
        <dbReference type="ChEBI" id="CHEBI:78530"/>
        <dbReference type="ChEBI" id="CHEBI:456215"/>
        <dbReference type="EC" id="6.1.1.10"/>
    </reaction>
</comment>
<dbReference type="Gene3D" id="3.50.50.60">
    <property type="entry name" value="FAD/NAD(P)-binding domain"/>
    <property type="match status" value="1"/>
</dbReference>
<keyword evidence="8 13" id="KW-0648">Protein biosynthesis</keyword>